<dbReference type="InterPro" id="IPR017856">
    <property type="entry name" value="Integrase-like_N"/>
</dbReference>
<comment type="subcellular location">
    <subcellularLocation>
        <location evidence="6">Cytoplasm</location>
    </subcellularLocation>
</comment>
<evidence type="ECO:0000256" key="5">
    <source>
        <dbReference type="ARBA" id="ARBA00023163"/>
    </source>
</evidence>
<dbReference type="GO" id="GO:0006355">
    <property type="term" value="P:regulation of DNA-templated transcription"/>
    <property type="evidence" value="ECO:0007669"/>
    <property type="project" value="UniProtKB-UniRule"/>
</dbReference>
<dbReference type="NCBIfam" id="TIGR01033">
    <property type="entry name" value="YebC/PmpR family DNA-binding transcriptional regulator"/>
    <property type="match status" value="1"/>
</dbReference>
<dbReference type="PANTHER" id="PTHR12532">
    <property type="entry name" value="TRANSLATIONAL ACTIVATOR OF CYTOCHROME C OXIDASE 1"/>
    <property type="match status" value="1"/>
</dbReference>
<dbReference type="Gene3D" id="3.30.70.980">
    <property type="match status" value="2"/>
</dbReference>
<evidence type="ECO:0000256" key="2">
    <source>
        <dbReference type="ARBA" id="ARBA00022490"/>
    </source>
</evidence>
<dbReference type="InterPro" id="IPR002876">
    <property type="entry name" value="Transcrip_reg_TACO1-like"/>
</dbReference>
<comment type="similarity">
    <text evidence="1 6">Belongs to the TACO1 family.</text>
</comment>
<reference evidence="10 11" key="1">
    <citation type="submission" date="2016-09" db="EMBL/GenBank/DDBJ databases">
        <authorList>
            <person name="Capua I."/>
            <person name="De Benedictis P."/>
            <person name="Joannis T."/>
            <person name="Lombin L.H."/>
            <person name="Cattoli G."/>
        </authorList>
    </citation>
    <scope>NUCLEOTIDE SEQUENCE [LARGE SCALE GENOMIC DNA]</scope>
    <source>
        <strain evidence="10 11">A7P-90m</strain>
    </source>
</reference>
<evidence type="ECO:0000256" key="1">
    <source>
        <dbReference type="ARBA" id="ARBA00008724"/>
    </source>
</evidence>
<organism evidence="10 11">
    <name type="scientific">Williamwhitmania taraxaci</name>
    <dbReference type="NCBI Taxonomy" id="1640674"/>
    <lineage>
        <taxon>Bacteria</taxon>
        <taxon>Pseudomonadati</taxon>
        <taxon>Bacteroidota</taxon>
        <taxon>Bacteroidia</taxon>
        <taxon>Bacteroidales</taxon>
        <taxon>Williamwhitmaniaceae</taxon>
        <taxon>Williamwhitmania</taxon>
    </lineage>
</organism>
<dbReference type="Proteomes" id="UP000199452">
    <property type="component" value="Unassembled WGS sequence"/>
</dbReference>
<evidence type="ECO:0000259" key="8">
    <source>
        <dbReference type="Pfam" id="PF01709"/>
    </source>
</evidence>
<dbReference type="Pfam" id="PF20772">
    <property type="entry name" value="TACO1_YebC_N"/>
    <property type="match status" value="1"/>
</dbReference>
<keyword evidence="3 6" id="KW-0805">Transcription regulation</keyword>
<keyword evidence="2 6" id="KW-0963">Cytoplasm</keyword>
<keyword evidence="5 6" id="KW-0804">Transcription</keyword>
<evidence type="ECO:0000256" key="6">
    <source>
        <dbReference type="HAMAP-Rule" id="MF_00693"/>
    </source>
</evidence>
<evidence type="ECO:0000256" key="4">
    <source>
        <dbReference type="ARBA" id="ARBA00023125"/>
    </source>
</evidence>
<protein>
    <recommendedName>
        <fullName evidence="6">Probable transcriptional regulatory protein SAMN05216323_102937</fullName>
    </recommendedName>
</protein>
<evidence type="ECO:0000259" key="9">
    <source>
        <dbReference type="Pfam" id="PF20772"/>
    </source>
</evidence>
<keyword evidence="11" id="KW-1185">Reference proteome</keyword>
<dbReference type="RefSeq" id="WP_092438151.1">
    <property type="nucleotide sequence ID" value="NZ_FMYP01000029.1"/>
</dbReference>
<sequence length="250" mass="27778">MSGHSKWSTIKRKKGSADAKRSQMFSRIIKEMMVAVKDGGPDPETNTKLRLCINNAKGANMPKENIQRAITKADQEKTGIQELTFEGYGFSGVAIFVETLTDNNNRTVSFVRSIFTKKGGSLGTNGSLSFLFDRKGVFTIPAANVKSMDDFEMGAIEGGAEEIEVNDDTIEITVAMEDFGRMQKALEAMEIEVENAELRRIPNDLKPVDARTAMKVLRMIDDFEEIDDVVAVYHNMEMTDEIMAEIEAGE</sequence>
<dbReference type="SUPFAM" id="SSF75625">
    <property type="entry name" value="YebC-like"/>
    <property type="match status" value="1"/>
</dbReference>
<dbReference type="GO" id="GO:0003677">
    <property type="term" value="F:DNA binding"/>
    <property type="evidence" value="ECO:0007669"/>
    <property type="project" value="UniProtKB-UniRule"/>
</dbReference>
<dbReference type="InterPro" id="IPR026564">
    <property type="entry name" value="Transcrip_reg_TACO1-like_dom3"/>
</dbReference>
<dbReference type="FunFam" id="1.10.10.200:FF:000002">
    <property type="entry name" value="Probable transcriptional regulatory protein CLM62_37755"/>
    <property type="match status" value="1"/>
</dbReference>
<dbReference type="PANTHER" id="PTHR12532:SF6">
    <property type="entry name" value="TRANSCRIPTIONAL REGULATORY PROTEIN YEBC-RELATED"/>
    <property type="match status" value="1"/>
</dbReference>
<keyword evidence="4 6" id="KW-0238">DNA-binding</keyword>
<feature type="domain" description="TACO1/YebC-like second and third" evidence="8">
    <location>
        <begin position="81"/>
        <end position="236"/>
    </location>
</feature>
<dbReference type="InterPro" id="IPR049083">
    <property type="entry name" value="TACO1_YebC_N"/>
</dbReference>
<dbReference type="InterPro" id="IPR029072">
    <property type="entry name" value="YebC-like"/>
</dbReference>
<dbReference type="AlphaFoldDB" id="A0A1G6L8I0"/>
<evidence type="ECO:0000256" key="7">
    <source>
        <dbReference type="SAM" id="MobiDB-lite"/>
    </source>
</evidence>
<evidence type="ECO:0000256" key="3">
    <source>
        <dbReference type="ARBA" id="ARBA00023015"/>
    </source>
</evidence>
<name>A0A1G6L8I0_9BACT</name>
<proteinExistence type="inferred from homology"/>
<dbReference type="GO" id="GO:0005829">
    <property type="term" value="C:cytosol"/>
    <property type="evidence" value="ECO:0007669"/>
    <property type="project" value="TreeGrafter"/>
</dbReference>
<dbReference type="HAMAP" id="MF_00693">
    <property type="entry name" value="Transcrip_reg_TACO1"/>
    <property type="match status" value="1"/>
</dbReference>
<feature type="domain" description="TACO1/YebC-like N-terminal" evidence="9">
    <location>
        <begin position="5"/>
        <end position="75"/>
    </location>
</feature>
<feature type="region of interest" description="Disordered" evidence="7">
    <location>
        <begin position="1"/>
        <end position="21"/>
    </location>
</feature>
<dbReference type="NCBIfam" id="NF001030">
    <property type="entry name" value="PRK00110.1"/>
    <property type="match status" value="1"/>
</dbReference>
<dbReference type="Gene3D" id="1.10.10.200">
    <property type="match status" value="1"/>
</dbReference>
<dbReference type="STRING" id="1640674.SAMN05216323_102937"/>
<gene>
    <name evidence="10" type="ORF">SAMN05216323_102937</name>
</gene>
<dbReference type="Pfam" id="PF01709">
    <property type="entry name" value="Transcrip_reg"/>
    <property type="match status" value="1"/>
</dbReference>
<dbReference type="InterPro" id="IPR048300">
    <property type="entry name" value="TACO1_YebC-like_2nd/3rd_dom"/>
</dbReference>
<evidence type="ECO:0000313" key="11">
    <source>
        <dbReference type="Proteomes" id="UP000199452"/>
    </source>
</evidence>
<dbReference type="NCBIfam" id="NF009044">
    <property type="entry name" value="PRK12378.1"/>
    <property type="match status" value="1"/>
</dbReference>
<evidence type="ECO:0000313" key="10">
    <source>
        <dbReference type="EMBL" id="SDC39443.1"/>
    </source>
</evidence>
<dbReference type="OrthoDB" id="9781053at2"/>
<dbReference type="EMBL" id="FMYP01000029">
    <property type="protein sequence ID" value="SDC39443.1"/>
    <property type="molecule type" value="Genomic_DNA"/>
</dbReference>
<accession>A0A1G6L8I0</accession>